<reference evidence="1 2" key="1">
    <citation type="submission" date="2023-06" db="EMBL/GenBank/DDBJ databases">
        <title>Alteromonas sp. ASW11-36 isolated from intertidal sand.</title>
        <authorList>
            <person name="Li Y."/>
        </authorList>
    </citation>
    <scope>NUCLEOTIDE SEQUENCE [LARGE SCALE GENOMIC DNA]</scope>
    <source>
        <strain evidence="1 2">ASW11-36</strain>
    </source>
</reference>
<accession>A0ABT7SVP8</accession>
<organism evidence="1 2">
    <name type="scientific">Alteromonas arenosi</name>
    <dbReference type="NCBI Taxonomy" id="3055817"/>
    <lineage>
        <taxon>Bacteria</taxon>
        <taxon>Pseudomonadati</taxon>
        <taxon>Pseudomonadota</taxon>
        <taxon>Gammaproteobacteria</taxon>
        <taxon>Alteromonadales</taxon>
        <taxon>Alteromonadaceae</taxon>
        <taxon>Alteromonas/Salinimonas group</taxon>
        <taxon>Alteromonas</taxon>
    </lineage>
</organism>
<name>A0ABT7SVP8_9ALTE</name>
<keyword evidence="2" id="KW-1185">Reference proteome</keyword>
<evidence type="ECO:0000313" key="2">
    <source>
        <dbReference type="Proteomes" id="UP001234343"/>
    </source>
</evidence>
<dbReference type="InterPro" id="IPR045508">
    <property type="entry name" value="DUF6482"/>
</dbReference>
<gene>
    <name evidence="1" type="ORF">QTP81_06670</name>
</gene>
<dbReference type="Pfam" id="PF20090">
    <property type="entry name" value="DUF6482"/>
    <property type="match status" value="1"/>
</dbReference>
<dbReference type="Proteomes" id="UP001234343">
    <property type="component" value="Unassembled WGS sequence"/>
</dbReference>
<dbReference type="EMBL" id="JAUCBP010000007">
    <property type="protein sequence ID" value="MDM7860273.1"/>
    <property type="molecule type" value="Genomic_DNA"/>
</dbReference>
<dbReference type="RefSeq" id="WP_289364572.1">
    <property type="nucleotide sequence ID" value="NZ_JAUCBP010000007.1"/>
</dbReference>
<protein>
    <submittedName>
        <fullName evidence="1">DUF6482 family protein</fullName>
    </submittedName>
</protein>
<proteinExistence type="predicted"/>
<evidence type="ECO:0000313" key="1">
    <source>
        <dbReference type="EMBL" id="MDM7860273.1"/>
    </source>
</evidence>
<sequence length="81" mass="9223">MNLFIESIEGGTYLAALDDGRDRDFVRDNSSKPKAFHCLNEIREHLSGLQFERVTLKQSTPYDEMCGLDSGAEALEIELEW</sequence>
<comment type="caution">
    <text evidence="1">The sequence shown here is derived from an EMBL/GenBank/DDBJ whole genome shotgun (WGS) entry which is preliminary data.</text>
</comment>